<evidence type="ECO:0000256" key="3">
    <source>
        <dbReference type="SAM" id="Phobius"/>
    </source>
</evidence>
<keyword evidence="6" id="KW-1185">Reference proteome</keyword>
<evidence type="ECO:0000313" key="5">
    <source>
        <dbReference type="EMBL" id="KAG2179292.1"/>
    </source>
</evidence>
<evidence type="ECO:0000313" key="6">
    <source>
        <dbReference type="Proteomes" id="UP000612746"/>
    </source>
</evidence>
<dbReference type="PANTHER" id="PTHR16255">
    <property type="entry name" value="REQUIRED FOR MEIOTIC NUCLEAR DIVISION PROTEIN 1 HOMOLOG"/>
    <property type="match status" value="1"/>
</dbReference>
<feature type="region of interest" description="Disordered" evidence="2">
    <location>
        <begin position="224"/>
        <end position="265"/>
    </location>
</feature>
<feature type="transmembrane region" description="Helical" evidence="3">
    <location>
        <begin position="535"/>
        <end position="559"/>
    </location>
</feature>
<dbReference type="InterPro" id="IPR003734">
    <property type="entry name" value="DUF155"/>
</dbReference>
<name>A0A8H7PS60_9FUNG</name>
<feature type="non-terminal residue" evidence="5">
    <location>
        <position position="1"/>
    </location>
</feature>
<keyword evidence="3" id="KW-0472">Membrane</keyword>
<dbReference type="OrthoDB" id="18302at2759"/>
<feature type="compositionally biased region" description="Polar residues" evidence="2">
    <location>
        <begin position="166"/>
        <end position="179"/>
    </location>
</feature>
<feature type="compositionally biased region" description="Polar residues" evidence="2">
    <location>
        <begin position="227"/>
        <end position="255"/>
    </location>
</feature>
<evidence type="ECO:0000256" key="2">
    <source>
        <dbReference type="SAM" id="MobiDB-lite"/>
    </source>
</evidence>
<comment type="caution">
    <text evidence="5">The sequence shown here is derived from an EMBL/GenBank/DDBJ whole genome shotgun (WGS) entry which is preliminary data.</text>
</comment>
<keyword evidence="3" id="KW-0812">Transmembrane</keyword>
<gene>
    <name evidence="5" type="ORF">INT44_006137</name>
</gene>
<sequence length="573" mass="65440">LRPSAISKAVLKSNPVPQPLTPDRYRSESFQRIKPAQPLRSTKTSQKLVLFPSAAETPADDDQIQDDGLGLRLPLDFHLSGSRTIAERMTKDQRDFANLPRLSAYCTAEGNNLKELCEFLRLQHHVSPRFYDECLYARYHFPLMTLRPGGRKNASNVRVRSAPWPGNTSHNNEPASSYDNLDYDYEEDHFREDVGQQRYSHYSSHRHEHEDTARYEAQTLPDYNEPAEQTNSSYDYHYEGTSSKYDYTSSPNANEETPDYVGSKTPEFTNLYGSLTEMADPPVELTDSDTELNDEEHAATTSSNDVVDNNEFPTTPKTPDASSRFEGGELFIFDYGVVVLWNFSRAQELLLLEDLAPFRIRPLEDSEDDLQEMQIEEMHFQYDTNQAKPRIFNDMITLKSGNHMIKLTISHGVSQSAVLARFEDMMDNTIEDTKHIPKKLAQTGRLDMNRTEITQISGHLFKLRMHVNLVSNVLDTPEIFWSEPSLQSLYKAIRDYLEIPQRAKILNDRCGVISDLLSMLREHLNHFGVEYQTLIIIWLIVIAVLVACVSILSIGPCYITIGSTISPFVFCLD</sequence>
<evidence type="ECO:0000259" key="4">
    <source>
        <dbReference type="Pfam" id="PF02582"/>
    </source>
</evidence>
<feature type="region of interest" description="Disordered" evidence="2">
    <location>
        <begin position="286"/>
        <end position="321"/>
    </location>
</feature>
<dbReference type="GO" id="GO:0005739">
    <property type="term" value="C:mitochondrion"/>
    <property type="evidence" value="ECO:0007669"/>
    <property type="project" value="UniProtKB-ARBA"/>
</dbReference>
<dbReference type="Pfam" id="PF02582">
    <property type="entry name" value="DUF155"/>
    <property type="match status" value="1"/>
</dbReference>
<reference evidence="5" key="1">
    <citation type="submission" date="2020-12" db="EMBL/GenBank/DDBJ databases">
        <title>Metabolic potential, ecology and presence of endohyphal bacteria is reflected in genomic diversity of Mucoromycotina.</title>
        <authorList>
            <person name="Muszewska A."/>
            <person name="Okrasinska A."/>
            <person name="Steczkiewicz K."/>
            <person name="Drgas O."/>
            <person name="Orlowska M."/>
            <person name="Perlinska-Lenart U."/>
            <person name="Aleksandrzak-Piekarczyk T."/>
            <person name="Szatraj K."/>
            <person name="Zielenkiewicz U."/>
            <person name="Pilsyk S."/>
            <person name="Malc E."/>
            <person name="Mieczkowski P."/>
            <person name="Kruszewska J.S."/>
            <person name="Biernat P."/>
            <person name="Pawlowska J."/>
        </authorList>
    </citation>
    <scope>NUCLEOTIDE SEQUENCE</scope>
    <source>
        <strain evidence="5">WA0000051536</strain>
    </source>
</reference>
<evidence type="ECO:0000256" key="1">
    <source>
        <dbReference type="ARBA" id="ARBA00008306"/>
    </source>
</evidence>
<feature type="compositionally biased region" description="Polar residues" evidence="2">
    <location>
        <begin position="299"/>
        <end position="321"/>
    </location>
</feature>
<organism evidence="5 6">
    <name type="scientific">Umbelopsis vinacea</name>
    <dbReference type="NCBI Taxonomy" id="44442"/>
    <lineage>
        <taxon>Eukaryota</taxon>
        <taxon>Fungi</taxon>
        <taxon>Fungi incertae sedis</taxon>
        <taxon>Mucoromycota</taxon>
        <taxon>Mucoromycotina</taxon>
        <taxon>Umbelopsidomycetes</taxon>
        <taxon>Umbelopsidales</taxon>
        <taxon>Umbelopsidaceae</taxon>
        <taxon>Umbelopsis</taxon>
    </lineage>
</organism>
<dbReference type="EMBL" id="JAEPRA010000010">
    <property type="protein sequence ID" value="KAG2179292.1"/>
    <property type="molecule type" value="Genomic_DNA"/>
</dbReference>
<comment type="similarity">
    <text evidence="1">Belongs to the RMD1/sif2 family.</text>
</comment>
<dbReference type="AlphaFoldDB" id="A0A8H7PS60"/>
<dbReference type="PANTHER" id="PTHR16255:SF15">
    <property type="entry name" value="SPORULATION PROTEIN RMD1"/>
    <property type="match status" value="1"/>
</dbReference>
<dbReference type="Proteomes" id="UP000612746">
    <property type="component" value="Unassembled WGS sequence"/>
</dbReference>
<dbReference type="InterPro" id="IPR051624">
    <property type="entry name" value="RMD1/Sad1-interacting"/>
</dbReference>
<protein>
    <recommendedName>
        <fullName evidence="4">DUF155 domain-containing protein</fullName>
    </recommendedName>
</protein>
<accession>A0A8H7PS60</accession>
<proteinExistence type="inferred from homology"/>
<keyword evidence="3" id="KW-1133">Transmembrane helix</keyword>
<feature type="domain" description="DUF155" evidence="4">
    <location>
        <begin position="330"/>
        <end position="507"/>
    </location>
</feature>
<feature type="region of interest" description="Disordered" evidence="2">
    <location>
        <begin position="150"/>
        <end position="180"/>
    </location>
</feature>
<feature type="region of interest" description="Disordered" evidence="2">
    <location>
        <begin position="1"/>
        <end position="41"/>
    </location>
</feature>